<dbReference type="Proteomes" id="UP000539111">
    <property type="component" value="Unassembled WGS sequence"/>
</dbReference>
<dbReference type="RefSeq" id="WP_179426476.1">
    <property type="nucleotide sequence ID" value="NZ_JACBZP010000001.1"/>
</dbReference>
<feature type="transmembrane region" description="Helical" evidence="1">
    <location>
        <begin position="323"/>
        <end position="343"/>
    </location>
</feature>
<accession>A0A7Z0A9G2</accession>
<keyword evidence="1" id="KW-1133">Transmembrane helix</keyword>
<feature type="transmembrane region" description="Helical" evidence="1">
    <location>
        <begin position="110"/>
        <end position="133"/>
    </location>
</feature>
<dbReference type="Pfam" id="PF01970">
    <property type="entry name" value="TctA"/>
    <property type="match status" value="1"/>
</dbReference>
<dbReference type="EMBL" id="JACBZP010000001">
    <property type="protein sequence ID" value="NYI66854.1"/>
    <property type="molecule type" value="Genomic_DNA"/>
</dbReference>
<gene>
    <name evidence="3" type="ORF">BJY26_001160</name>
</gene>
<proteinExistence type="predicted"/>
<protein>
    <submittedName>
        <fullName evidence="3">Putative tricarboxylic transport membrane protein</fullName>
    </submittedName>
</protein>
<evidence type="ECO:0000259" key="2">
    <source>
        <dbReference type="Pfam" id="PF01970"/>
    </source>
</evidence>
<feature type="transmembrane region" description="Helical" evidence="1">
    <location>
        <begin position="259"/>
        <end position="281"/>
    </location>
</feature>
<feature type="transmembrane region" description="Helical" evidence="1">
    <location>
        <begin position="468"/>
        <end position="488"/>
    </location>
</feature>
<dbReference type="InterPro" id="IPR002823">
    <property type="entry name" value="DUF112_TM"/>
</dbReference>
<keyword evidence="1" id="KW-0472">Membrane</keyword>
<feature type="transmembrane region" description="Helical" evidence="1">
    <location>
        <begin position="166"/>
        <end position="184"/>
    </location>
</feature>
<evidence type="ECO:0000256" key="1">
    <source>
        <dbReference type="SAM" id="Phobius"/>
    </source>
</evidence>
<feature type="transmembrane region" description="Helical" evidence="1">
    <location>
        <begin position="21"/>
        <end position="40"/>
    </location>
</feature>
<evidence type="ECO:0000313" key="3">
    <source>
        <dbReference type="EMBL" id="NYI66854.1"/>
    </source>
</evidence>
<feature type="transmembrane region" description="Helical" evidence="1">
    <location>
        <begin position="355"/>
        <end position="379"/>
    </location>
</feature>
<organism evidence="3 4">
    <name type="scientific">Spelaeicoccus albus</name>
    <dbReference type="NCBI Taxonomy" id="1280376"/>
    <lineage>
        <taxon>Bacteria</taxon>
        <taxon>Bacillati</taxon>
        <taxon>Actinomycetota</taxon>
        <taxon>Actinomycetes</taxon>
        <taxon>Micrococcales</taxon>
        <taxon>Brevibacteriaceae</taxon>
        <taxon>Spelaeicoccus</taxon>
    </lineage>
</organism>
<comment type="caution">
    <text evidence="3">The sequence shown here is derived from an EMBL/GenBank/DDBJ whole genome shotgun (WGS) entry which is preliminary data.</text>
</comment>
<name>A0A7Z0A9G2_9MICO</name>
<dbReference type="PANTHER" id="PTHR35342:SF5">
    <property type="entry name" value="TRICARBOXYLIC TRANSPORT PROTEIN"/>
    <property type="match status" value="1"/>
</dbReference>
<feature type="transmembrane region" description="Helical" evidence="1">
    <location>
        <begin position="139"/>
        <end position="159"/>
    </location>
</feature>
<feature type="transmembrane region" description="Helical" evidence="1">
    <location>
        <begin position="415"/>
        <end position="448"/>
    </location>
</feature>
<keyword evidence="1" id="KW-0812">Transmembrane</keyword>
<feature type="domain" description="DUF112" evidence="2">
    <location>
        <begin position="21"/>
        <end position="439"/>
    </location>
</feature>
<dbReference type="PANTHER" id="PTHR35342">
    <property type="entry name" value="TRICARBOXYLIC TRANSPORT PROTEIN"/>
    <property type="match status" value="1"/>
</dbReference>
<evidence type="ECO:0000313" key="4">
    <source>
        <dbReference type="Proteomes" id="UP000539111"/>
    </source>
</evidence>
<keyword evidence="4" id="KW-1185">Reference proteome</keyword>
<sequence>MESLTQLGIGFANLFTDPINLVFIVVGVFLGTVAGLLPGLGPSTAIALLLPVAMSLDPTHALVMMVSLYLGAEYGGRIAAILLNIPGDPGALMTTLDGYPMAQQGRASTALAISAVASFIGSILAVIGLVFLATPMASVGLAFGPNVYFAVVVMALLLSGTLVGGSVVKGCIAIILGLIVATVGTDLQTGTPRFTFGLSGFLEGIDPIIPIIGVFGIGEVFWNLRSRGSEKTHSVSVKKFVPPRWSELREISWTSLRGSILGFIAGVLPGSGSTLASFFSYSLEKRISKTPEKFGTGTPKGLAAPESANNASVGGSLVPMLTLGIPGSGTTAVLLAYLTMYGLDPGPGFFTKHASMAWAIIASLFISAAVGLVLNLPLAPVFARILEIPRIYLFPAIMVLAFIAAFSLNNSVFDVGLVLVFGLVGYLMRMVNMSPALLVIGVVLGTMLERNLRQGWVLANGSITDMLFQPLVLVFLAIGVLAVVLDLIAKGRRKKKAVVTSPADEEAPRH</sequence>
<feature type="transmembrane region" description="Helical" evidence="1">
    <location>
        <begin position="391"/>
        <end position="408"/>
    </location>
</feature>
<reference evidence="3 4" key="1">
    <citation type="submission" date="2020-07" db="EMBL/GenBank/DDBJ databases">
        <title>Sequencing the genomes of 1000 actinobacteria strains.</title>
        <authorList>
            <person name="Klenk H.-P."/>
        </authorList>
    </citation>
    <scope>NUCLEOTIDE SEQUENCE [LARGE SCALE GENOMIC DNA]</scope>
    <source>
        <strain evidence="3 4">DSM 26341</strain>
    </source>
</reference>
<dbReference type="AlphaFoldDB" id="A0A7Z0A9G2"/>
<feature type="transmembrane region" description="Helical" evidence="1">
    <location>
        <begin position="204"/>
        <end position="224"/>
    </location>
</feature>